<keyword evidence="3" id="KW-1185">Reference proteome</keyword>
<evidence type="ECO:0000313" key="2">
    <source>
        <dbReference type="EMBL" id="GAA3996244.1"/>
    </source>
</evidence>
<dbReference type="RefSeq" id="WP_344872067.1">
    <property type="nucleotide sequence ID" value="NZ_BAABAL010000005.1"/>
</dbReference>
<organism evidence="2 3">
    <name type="scientific">Allokutzneria multivorans</name>
    <dbReference type="NCBI Taxonomy" id="1142134"/>
    <lineage>
        <taxon>Bacteria</taxon>
        <taxon>Bacillati</taxon>
        <taxon>Actinomycetota</taxon>
        <taxon>Actinomycetes</taxon>
        <taxon>Pseudonocardiales</taxon>
        <taxon>Pseudonocardiaceae</taxon>
        <taxon>Allokutzneria</taxon>
    </lineage>
</organism>
<keyword evidence="1" id="KW-0812">Transmembrane</keyword>
<keyword evidence="1" id="KW-0472">Membrane</keyword>
<protein>
    <submittedName>
        <fullName evidence="2">Uncharacterized protein</fullName>
    </submittedName>
</protein>
<comment type="caution">
    <text evidence="2">The sequence shown here is derived from an EMBL/GenBank/DDBJ whole genome shotgun (WGS) entry which is preliminary data.</text>
</comment>
<name>A0ABP7REC6_9PSEU</name>
<evidence type="ECO:0000313" key="3">
    <source>
        <dbReference type="Proteomes" id="UP001501747"/>
    </source>
</evidence>
<dbReference type="Proteomes" id="UP001501747">
    <property type="component" value="Unassembled WGS sequence"/>
</dbReference>
<accession>A0ABP7REC6</accession>
<keyword evidence="1" id="KW-1133">Transmembrane helix</keyword>
<sequence length="189" mass="20346">MIAFRALFLLLRGKKDVPEGGTAVGYSGESTTVLVALLVASLVEIVAVEFLVPWATVRWILLVLSVYGVLWLLGHIASLITRPHVVSSETLLLRNGTGLAVSFPLAAVRAVRTERKGNHERQVAVVGEVLNIAAGDTTTVFVEFDPPQEFDGRTVHGVRFHADDPRAAARLVRTSAPAPEPPRPPSSAR</sequence>
<feature type="transmembrane region" description="Helical" evidence="1">
    <location>
        <begin position="92"/>
        <end position="111"/>
    </location>
</feature>
<dbReference type="EMBL" id="BAABAL010000005">
    <property type="protein sequence ID" value="GAA3996244.1"/>
    <property type="molecule type" value="Genomic_DNA"/>
</dbReference>
<gene>
    <name evidence="2" type="ORF">GCM10022247_15240</name>
</gene>
<proteinExistence type="predicted"/>
<reference evidence="3" key="1">
    <citation type="journal article" date="2019" name="Int. J. Syst. Evol. Microbiol.">
        <title>The Global Catalogue of Microorganisms (GCM) 10K type strain sequencing project: providing services to taxonomists for standard genome sequencing and annotation.</title>
        <authorList>
            <consortium name="The Broad Institute Genomics Platform"/>
            <consortium name="The Broad Institute Genome Sequencing Center for Infectious Disease"/>
            <person name="Wu L."/>
            <person name="Ma J."/>
        </authorList>
    </citation>
    <scope>NUCLEOTIDE SEQUENCE [LARGE SCALE GENOMIC DNA]</scope>
    <source>
        <strain evidence="3">JCM 17342</strain>
    </source>
</reference>
<feature type="transmembrane region" description="Helical" evidence="1">
    <location>
        <begin position="31"/>
        <end position="52"/>
    </location>
</feature>
<evidence type="ECO:0000256" key="1">
    <source>
        <dbReference type="SAM" id="Phobius"/>
    </source>
</evidence>
<feature type="transmembrane region" description="Helical" evidence="1">
    <location>
        <begin position="59"/>
        <end position="80"/>
    </location>
</feature>